<dbReference type="AlphaFoldDB" id="I4BE34"/>
<protein>
    <submittedName>
        <fullName evidence="1">Uncharacterized protein</fullName>
    </submittedName>
</protein>
<gene>
    <name evidence="1" type="ordered locus">Mycch_0724</name>
</gene>
<keyword evidence="2" id="KW-1185">Reference proteome</keyword>
<dbReference type="KEGG" id="mcb:Mycch_0724"/>
<accession>I4BE34</accession>
<reference evidence="1 2" key="1">
    <citation type="submission" date="2012-06" db="EMBL/GenBank/DDBJ databases">
        <title>Complete sequence of chromosome of Mycobacterium chubuense NBB4.</title>
        <authorList>
            <consortium name="US DOE Joint Genome Institute"/>
            <person name="Lucas S."/>
            <person name="Han J."/>
            <person name="Lapidus A."/>
            <person name="Cheng J.-F."/>
            <person name="Goodwin L."/>
            <person name="Pitluck S."/>
            <person name="Peters L."/>
            <person name="Mikhailova N."/>
            <person name="Teshima H."/>
            <person name="Detter J.C."/>
            <person name="Han C."/>
            <person name="Tapia R."/>
            <person name="Land M."/>
            <person name="Hauser L."/>
            <person name="Kyrpides N."/>
            <person name="Ivanova N."/>
            <person name="Pagani I."/>
            <person name="Mattes T."/>
            <person name="Holmes A."/>
            <person name="Rutledge P."/>
            <person name="Paulsen I."/>
            <person name="Coleman N."/>
            <person name="Woyke T."/>
        </authorList>
    </citation>
    <scope>NUCLEOTIDE SEQUENCE [LARGE SCALE GENOMIC DNA]</scope>
    <source>
        <strain evidence="1 2">NBB4</strain>
    </source>
</reference>
<organism evidence="1 2">
    <name type="scientific">Mycolicibacterium chubuense (strain NBB4)</name>
    <name type="common">Mycobacterium chubuense</name>
    <dbReference type="NCBI Taxonomy" id="710421"/>
    <lineage>
        <taxon>Bacteria</taxon>
        <taxon>Bacillati</taxon>
        <taxon>Actinomycetota</taxon>
        <taxon>Actinomycetes</taxon>
        <taxon>Mycobacteriales</taxon>
        <taxon>Mycobacteriaceae</taxon>
        <taxon>Mycolicibacterium</taxon>
    </lineage>
</organism>
<dbReference type="Proteomes" id="UP000006057">
    <property type="component" value="Chromosome"/>
</dbReference>
<dbReference type="EMBL" id="CP003053">
    <property type="protein sequence ID" value="AFM15541.1"/>
    <property type="molecule type" value="Genomic_DNA"/>
</dbReference>
<name>I4BE34_MYCCN</name>
<evidence type="ECO:0000313" key="1">
    <source>
        <dbReference type="EMBL" id="AFM15541.1"/>
    </source>
</evidence>
<proteinExistence type="predicted"/>
<dbReference type="HOGENOM" id="CLU_1276454_0_0_11"/>
<sequence>MSGGGSGRVTLPEGGLRGVVGRVGPSRRLAGPTMVRPAVAHGAAGCARVSVLRLIICRRGRLRGPRRARGPTAARMVLRNRTGGSRCCAGCGRRLGHRTRRCRRIRRSGAGVVGDGYPAPRCDRQTDARCRGQPTKDRTPACLVAHQVPPFAGLDWRRGTRTPYQVVRKATLAPGLGRFKHARPAPKVLFPKDVAGDTQPGPGRGPVGMAGRVIGC</sequence>
<evidence type="ECO:0000313" key="2">
    <source>
        <dbReference type="Proteomes" id="UP000006057"/>
    </source>
</evidence>